<evidence type="ECO:0000313" key="8">
    <source>
        <dbReference type="Proteomes" id="UP000027192"/>
    </source>
</evidence>
<evidence type="ECO:0000313" key="7">
    <source>
        <dbReference type="EMBL" id="KDM93559.1"/>
    </source>
</evidence>
<evidence type="ECO:0000259" key="6">
    <source>
        <dbReference type="SMART" id="SM00849"/>
    </source>
</evidence>
<dbReference type="PANTHER" id="PTHR46233">
    <property type="entry name" value="HYDROXYACYLGLUTATHIONE HYDROLASE GLOC"/>
    <property type="match status" value="1"/>
</dbReference>
<evidence type="ECO:0000256" key="2">
    <source>
        <dbReference type="ARBA" id="ARBA00022723"/>
    </source>
</evidence>
<dbReference type="SUPFAM" id="SSF56281">
    <property type="entry name" value="Metallo-hydrolase/oxidoreductase"/>
    <property type="match status" value="1"/>
</dbReference>
<feature type="signal peptide" evidence="5">
    <location>
        <begin position="1"/>
        <end position="17"/>
    </location>
</feature>
<dbReference type="Pfam" id="PF00753">
    <property type="entry name" value="Lactamase_B"/>
    <property type="match status" value="1"/>
</dbReference>
<dbReference type="PANTHER" id="PTHR46233:SF3">
    <property type="entry name" value="HYDROXYACYLGLUTATHIONE HYDROLASE GLOC"/>
    <property type="match status" value="1"/>
</dbReference>
<organism evidence="7 8">
    <name type="scientific">Photobacterium galatheae</name>
    <dbReference type="NCBI Taxonomy" id="1654360"/>
    <lineage>
        <taxon>Bacteria</taxon>
        <taxon>Pseudomonadati</taxon>
        <taxon>Pseudomonadota</taxon>
        <taxon>Gammaproteobacteria</taxon>
        <taxon>Vibrionales</taxon>
        <taxon>Vibrionaceae</taxon>
        <taxon>Photobacterium</taxon>
    </lineage>
</organism>
<dbReference type="Proteomes" id="UP000027192">
    <property type="component" value="Unassembled WGS sequence"/>
</dbReference>
<evidence type="ECO:0000256" key="3">
    <source>
        <dbReference type="ARBA" id="ARBA00022801"/>
    </source>
</evidence>
<evidence type="ECO:0000256" key="5">
    <source>
        <dbReference type="SAM" id="SignalP"/>
    </source>
</evidence>
<keyword evidence="3" id="KW-0378">Hydrolase</keyword>
<reference evidence="7 8" key="1">
    <citation type="submission" date="2014-04" db="EMBL/GenBank/DDBJ databases">
        <title>Draft genome sequence of Photobacterium halotolerans S2753: a solonamide, ngercheumicin and holomycin producer.</title>
        <authorList>
            <person name="Machado H.R."/>
            <person name="Gram L."/>
        </authorList>
    </citation>
    <scope>NUCLEOTIDE SEQUENCE [LARGE SCALE GENOMIC DNA]</scope>
    <source>
        <strain evidence="7 8">S2753</strain>
    </source>
</reference>
<comment type="caution">
    <text evidence="7">The sequence shown here is derived from an EMBL/GenBank/DDBJ whole genome shotgun (WGS) entry which is preliminary data.</text>
</comment>
<dbReference type="Gene3D" id="3.60.15.10">
    <property type="entry name" value="Ribonuclease Z/Hydroxyacylglutathione hydrolase-like"/>
    <property type="match status" value="1"/>
</dbReference>
<dbReference type="GO" id="GO:0016787">
    <property type="term" value="F:hydrolase activity"/>
    <property type="evidence" value="ECO:0007669"/>
    <property type="project" value="UniProtKB-KW"/>
</dbReference>
<evidence type="ECO:0000256" key="1">
    <source>
        <dbReference type="ARBA" id="ARBA00001947"/>
    </source>
</evidence>
<gene>
    <name evidence="7" type="ORF">EA58_00290</name>
</gene>
<feature type="domain" description="Metallo-beta-lactamase" evidence="6">
    <location>
        <begin position="50"/>
        <end position="235"/>
    </location>
</feature>
<evidence type="ECO:0000256" key="4">
    <source>
        <dbReference type="ARBA" id="ARBA00022833"/>
    </source>
</evidence>
<dbReference type="InterPro" id="IPR051453">
    <property type="entry name" value="MBL_Glyoxalase_II"/>
</dbReference>
<protein>
    <submittedName>
        <fullName evidence="7">Beta-lactamase</fullName>
    </submittedName>
</protein>
<dbReference type="InterPro" id="IPR036866">
    <property type="entry name" value="RibonucZ/Hydroxyglut_hydro"/>
</dbReference>
<comment type="cofactor">
    <cofactor evidence="1">
        <name>Zn(2+)</name>
        <dbReference type="ChEBI" id="CHEBI:29105"/>
    </cofactor>
</comment>
<dbReference type="SMART" id="SM00849">
    <property type="entry name" value="Lactamase_B"/>
    <property type="match status" value="1"/>
</dbReference>
<sequence>MKYFILLLISLSFQSFALEQRAFIPEKTKKNGYVEPFKMFDDVYYVGDKWVSSYLITTSSGLVLIDTLESPYGRWIPDSIKKLGLDPNDLKYIIITHGHSDHIGAAEYIQRNYGSQIIISYEDFLLAKSTSKESTGNNHFIPPKVDSFTKDKDELIVGNKRFKFYSTPGHTEGCLSIDFFVKNKGIDHRAFIVGGNGTNFNGLDLAEKYVQSVEKIRNISRTSPEVEVNLASHPHMAQIFERKSKYSEEMNPFIDKNGFQEFLDVLEVRGTKKLLKEQTQ</sequence>
<dbReference type="EMBL" id="JMIB01000001">
    <property type="protein sequence ID" value="KDM93559.1"/>
    <property type="molecule type" value="Genomic_DNA"/>
</dbReference>
<dbReference type="AlphaFoldDB" id="A0A066RT76"/>
<dbReference type="OrthoDB" id="9802991at2"/>
<proteinExistence type="predicted"/>
<accession>A0A066RT76</accession>
<dbReference type="GO" id="GO:0046872">
    <property type="term" value="F:metal ion binding"/>
    <property type="evidence" value="ECO:0007669"/>
    <property type="project" value="UniProtKB-KW"/>
</dbReference>
<feature type="chain" id="PRO_5001629699" evidence="5">
    <location>
        <begin position="18"/>
        <end position="280"/>
    </location>
</feature>
<keyword evidence="5" id="KW-0732">Signal</keyword>
<dbReference type="STRING" id="1654360.EA58_00290"/>
<keyword evidence="2" id="KW-0479">Metal-binding</keyword>
<dbReference type="CDD" id="cd16280">
    <property type="entry name" value="metallo-hydrolase-like_MBL-fold"/>
    <property type="match status" value="1"/>
</dbReference>
<keyword evidence="8" id="KW-1185">Reference proteome</keyword>
<dbReference type="InterPro" id="IPR001279">
    <property type="entry name" value="Metallo-B-lactamas"/>
</dbReference>
<keyword evidence="4" id="KW-0862">Zinc</keyword>
<name>A0A066RT76_9GAMM</name>